<evidence type="ECO:0000256" key="5">
    <source>
        <dbReference type="SAM" id="MobiDB-lite"/>
    </source>
</evidence>
<comment type="function">
    <text evidence="4">Component of the eukaryotic translation initiation factor 3 (eIF-3) complex, which is involved in protein synthesis of a specialized repertoire of mRNAs and, together with other initiation factors, stimulates binding of mRNA and methionyl-tRNAi to the 40S ribosome. The eIF-3 complex specifically targets and initiates translation of a subset of mRNAs involved in cell proliferation.</text>
</comment>
<dbReference type="Gene3D" id="1.10.246.60">
    <property type="entry name" value="Eukaryotic translation initiation factor 3 like domains"/>
    <property type="match status" value="1"/>
</dbReference>
<comment type="caution">
    <text evidence="6">The sequence shown here is derived from an EMBL/GenBank/DDBJ whole genome shotgun (WGS) entry which is preliminary data.</text>
</comment>
<dbReference type="OrthoDB" id="20381at2759"/>
<reference evidence="6" key="1">
    <citation type="journal article" date="2019" name="G3 (Bethesda)">
        <title>Genome Assemblies of Two Rare Opportunistic Yeast Pathogens: Diutina rugosa (syn. Candida rugosa) and Trichomonascus ciferrii (syn. Candida ciferrii).</title>
        <authorList>
            <person name="Mixao V."/>
            <person name="Saus E."/>
            <person name="Hansen A.P."/>
            <person name="Lass-Florl C."/>
            <person name="Gabaldon T."/>
        </authorList>
    </citation>
    <scope>NUCLEOTIDE SEQUENCE</scope>
    <source>
        <strain evidence="6">CBS 4856</strain>
    </source>
</reference>
<dbReference type="PANTHER" id="PTHR21681:SF0">
    <property type="entry name" value="EUKARYOTIC TRANSLATION INITIATION FACTOR 3 SUBUNIT J"/>
    <property type="match status" value="1"/>
</dbReference>
<dbReference type="InterPro" id="IPR013906">
    <property type="entry name" value="eIF3j"/>
</dbReference>
<dbReference type="EMBL" id="SWFS01000097">
    <property type="protein sequence ID" value="KAA8916458.1"/>
    <property type="molecule type" value="Genomic_DNA"/>
</dbReference>
<accession>A0A642V9F1</accession>
<feature type="compositionally biased region" description="Acidic residues" evidence="5">
    <location>
        <begin position="13"/>
        <end position="34"/>
    </location>
</feature>
<dbReference type="InterPro" id="IPR023194">
    <property type="entry name" value="eIF3-like_dom_sf"/>
</dbReference>
<dbReference type="GO" id="GO:0001732">
    <property type="term" value="P:formation of cytoplasmic translation initiation complex"/>
    <property type="evidence" value="ECO:0007669"/>
    <property type="project" value="UniProtKB-UniRule"/>
</dbReference>
<dbReference type="VEuPathDB" id="FungiDB:TRICI_001321"/>
<dbReference type="AlphaFoldDB" id="A0A642V9F1"/>
<comment type="subcellular location">
    <subcellularLocation>
        <location evidence="4">Cytoplasm</location>
    </subcellularLocation>
</comment>
<dbReference type="PANTHER" id="PTHR21681">
    <property type="entry name" value="EUKARYOTIC TRANSLATION INITIATION FACTOR 3 SUBUNIT J"/>
    <property type="match status" value="1"/>
</dbReference>
<protein>
    <recommendedName>
        <fullName evidence="4">Eukaryotic translation initiation factor 3 subunit J</fullName>
        <shortName evidence="4">eIF3j</shortName>
    </recommendedName>
    <alternativeName>
        <fullName evidence="4">Eukaryotic translation initiation factor 3 30 kDa subunit homolog</fullName>
        <shortName evidence="4">eIF-3 30 kDa subunit homolog</shortName>
    </alternativeName>
</protein>
<comment type="similarity">
    <text evidence="4">Belongs to the eIF-3 subunit J family.</text>
</comment>
<evidence type="ECO:0000313" key="7">
    <source>
        <dbReference type="Proteomes" id="UP000761534"/>
    </source>
</evidence>
<feature type="region of interest" description="Disordered" evidence="5">
    <location>
        <begin position="1"/>
        <end position="90"/>
    </location>
</feature>
<dbReference type="GO" id="GO:0005852">
    <property type="term" value="C:eukaryotic translation initiation factor 3 complex"/>
    <property type="evidence" value="ECO:0007669"/>
    <property type="project" value="UniProtKB-UniRule"/>
</dbReference>
<name>A0A642V9F1_9ASCO</name>
<evidence type="ECO:0000256" key="4">
    <source>
        <dbReference type="HAMAP-Rule" id="MF_03009"/>
    </source>
</evidence>
<feature type="region of interest" description="Disordered" evidence="5">
    <location>
        <begin position="196"/>
        <end position="241"/>
    </location>
</feature>
<gene>
    <name evidence="4" type="primary">HCR1</name>
    <name evidence="6" type="ORF">TRICI_001321</name>
</gene>
<evidence type="ECO:0000256" key="3">
    <source>
        <dbReference type="ARBA" id="ARBA00022917"/>
    </source>
</evidence>
<organism evidence="6 7">
    <name type="scientific">Trichomonascus ciferrii</name>
    <dbReference type="NCBI Taxonomy" id="44093"/>
    <lineage>
        <taxon>Eukaryota</taxon>
        <taxon>Fungi</taxon>
        <taxon>Dikarya</taxon>
        <taxon>Ascomycota</taxon>
        <taxon>Saccharomycotina</taxon>
        <taxon>Dipodascomycetes</taxon>
        <taxon>Dipodascales</taxon>
        <taxon>Trichomonascaceae</taxon>
        <taxon>Trichomonascus</taxon>
        <taxon>Trichomonascus ciferrii complex</taxon>
    </lineage>
</organism>
<proteinExistence type="inferred from homology"/>
<dbReference type="GO" id="GO:0016282">
    <property type="term" value="C:eukaryotic 43S preinitiation complex"/>
    <property type="evidence" value="ECO:0007669"/>
    <property type="project" value="UniProtKB-UniRule"/>
</dbReference>
<evidence type="ECO:0000256" key="1">
    <source>
        <dbReference type="ARBA" id="ARBA00022490"/>
    </source>
</evidence>
<dbReference type="GO" id="GO:0033290">
    <property type="term" value="C:eukaryotic 48S preinitiation complex"/>
    <property type="evidence" value="ECO:0007669"/>
    <property type="project" value="UniProtKB-UniRule"/>
</dbReference>
<feature type="compositionally biased region" description="Acidic residues" evidence="5">
    <location>
        <begin position="230"/>
        <end position="241"/>
    </location>
</feature>
<comment type="subunit">
    <text evidence="4">Component of the eukaryotic translation initiation factor 3 (eIF-3) complex.</text>
</comment>
<keyword evidence="1 4" id="KW-0963">Cytoplasm</keyword>
<dbReference type="HAMAP" id="MF_03009">
    <property type="entry name" value="eIF3j"/>
    <property type="match status" value="1"/>
</dbReference>
<keyword evidence="3 4" id="KW-0648">Protein biosynthesis</keyword>
<keyword evidence="2 4" id="KW-0396">Initiation factor</keyword>
<evidence type="ECO:0000256" key="2">
    <source>
        <dbReference type="ARBA" id="ARBA00022540"/>
    </source>
</evidence>
<dbReference type="Proteomes" id="UP000761534">
    <property type="component" value="Unassembled WGS sequence"/>
</dbReference>
<sequence length="241" mass="26742">MCDFDVPVTRNDFEDEEEDGVLDSWEAGDSDEEEKPAAPKAPTKKKMSIQQKIAEREKKEREERERQAVANKAAEDAESKKQREQKAQVDSDLNNAAALFGEVNLHPKARAGAASAEAPSEAAAGPAKLSDLAIFKPNNKQEFDNLRKTLAPLLSELSEKSSLQYGNFVVELTRDLAKALTRDQIAKVNSTLNAVASEKQREERANRGKKKKPIAKAASLKVDESKDTTNYDDFDEDVDFM</sequence>
<dbReference type="Pfam" id="PF08597">
    <property type="entry name" value="eIF3_subunit"/>
    <property type="match status" value="1"/>
</dbReference>
<keyword evidence="7" id="KW-1185">Reference proteome</keyword>
<dbReference type="GO" id="GO:0003743">
    <property type="term" value="F:translation initiation factor activity"/>
    <property type="evidence" value="ECO:0007669"/>
    <property type="project" value="UniProtKB-UniRule"/>
</dbReference>
<evidence type="ECO:0000313" key="6">
    <source>
        <dbReference type="EMBL" id="KAA8916458.1"/>
    </source>
</evidence>
<feature type="compositionally biased region" description="Basic and acidic residues" evidence="5">
    <location>
        <begin position="53"/>
        <end position="89"/>
    </location>
</feature>